<evidence type="ECO:0000259" key="2">
    <source>
        <dbReference type="Pfam" id="PF01609"/>
    </source>
</evidence>
<dbReference type="GO" id="GO:0004803">
    <property type="term" value="F:transposase activity"/>
    <property type="evidence" value="ECO:0007669"/>
    <property type="project" value="InterPro"/>
</dbReference>
<keyword evidence="4" id="KW-1185">Reference proteome</keyword>
<dbReference type="Pfam" id="PF01609">
    <property type="entry name" value="DDE_Tnp_1"/>
    <property type="match status" value="1"/>
</dbReference>
<feature type="domain" description="Transposase IS4-like" evidence="2">
    <location>
        <begin position="28"/>
        <end position="267"/>
    </location>
</feature>
<protein>
    <recommendedName>
        <fullName evidence="2">Transposase IS4-like domain-containing protein</fullName>
    </recommendedName>
</protein>
<evidence type="ECO:0000313" key="3">
    <source>
        <dbReference type="EMBL" id="MBB4146622.1"/>
    </source>
</evidence>
<dbReference type="EMBL" id="JACIEU010000001">
    <property type="protein sequence ID" value="MBB4146622.1"/>
    <property type="molecule type" value="Genomic_DNA"/>
</dbReference>
<dbReference type="PANTHER" id="PTHR33408">
    <property type="entry name" value="TRANSPOSASE"/>
    <property type="match status" value="1"/>
</dbReference>
<dbReference type="GO" id="GO:0006313">
    <property type="term" value="P:DNA transposition"/>
    <property type="evidence" value="ECO:0007669"/>
    <property type="project" value="InterPro"/>
</dbReference>
<sequence length="283" mass="31985">MINRPAAHGNPDSPASPVTPKYLSPADPAARWTGAHGGQAFFAYSTNYLIDLANAVIVDVEASTAIRQAEVTAQRTMIDRTQERFGIWPQRLAADTGYGDAANLAWLVHERGIEPHIPAFDHASRRTDSFQRTAFRYDHRNDLYVCPGRKHLVQHRRDYASPRPHVDKDGFMRYRASQHDYQSCALKPQCCPGQPARKVMRSIHEGARDLARDLSQTDAYVTSRRERKKVEMLFAHLKRILKLDRLRLRGPNGAKDEFHLAATAQNLRKLAKLIPIQPPIVPA</sequence>
<dbReference type="InterPro" id="IPR002559">
    <property type="entry name" value="Transposase_11"/>
</dbReference>
<reference evidence="3 4" key="1">
    <citation type="submission" date="2020-08" db="EMBL/GenBank/DDBJ databases">
        <title>Genomic Encyclopedia of Type Strains, Phase IV (KMG-IV): sequencing the most valuable type-strain genomes for metagenomic binning, comparative biology and taxonomic classification.</title>
        <authorList>
            <person name="Goeker M."/>
        </authorList>
    </citation>
    <scope>NUCLEOTIDE SEQUENCE [LARGE SCALE GENOMIC DNA]</scope>
    <source>
        <strain evidence="3 4">DSM 19371</strain>
    </source>
</reference>
<accession>A0A7W6PUX1</accession>
<feature type="region of interest" description="Disordered" evidence="1">
    <location>
        <begin position="1"/>
        <end position="22"/>
    </location>
</feature>
<gene>
    <name evidence="3" type="ORF">GGQ90_000375</name>
</gene>
<dbReference type="Proteomes" id="UP000590524">
    <property type="component" value="Unassembled WGS sequence"/>
</dbReference>
<comment type="caution">
    <text evidence="3">The sequence shown here is derived from an EMBL/GenBank/DDBJ whole genome shotgun (WGS) entry which is preliminary data.</text>
</comment>
<evidence type="ECO:0000256" key="1">
    <source>
        <dbReference type="SAM" id="MobiDB-lite"/>
    </source>
</evidence>
<proteinExistence type="predicted"/>
<dbReference type="AlphaFoldDB" id="A0A7W6PUX1"/>
<name>A0A7W6PUX1_9SPHN</name>
<evidence type="ECO:0000313" key="4">
    <source>
        <dbReference type="Proteomes" id="UP000590524"/>
    </source>
</evidence>
<dbReference type="PANTHER" id="PTHR33408:SF2">
    <property type="entry name" value="TRANSPOSASE DDE DOMAIN-CONTAINING PROTEIN"/>
    <property type="match status" value="1"/>
</dbReference>
<organism evidence="3 4">
    <name type="scientific">Sphingobium scionense</name>
    <dbReference type="NCBI Taxonomy" id="1404341"/>
    <lineage>
        <taxon>Bacteria</taxon>
        <taxon>Pseudomonadati</taxon>
        <taxon>Pseudomonadota</taxon>
        <taxon>Alphaproteobacteria</taxon>
        <taxon>Sphingomonadales</taxon>
        <taxon>Sphingomonadaceae</taxon>
        <taxon>Sphingobium</taxon>
    </lineage>
</organism>
<dbReference type="GO" id="GO:0003677">
    <property type="term" value="F:DNA binding"/>
    <property type="evidence" value="ECO:0007669"/>
    <property type="project" value="InterPro"/>
</dbReference>